<sequence>MEELLIEMRKVRKLLEVLVNQQRVEPATPGIIDQTASDARHFGLAVSDSEERDHAGEAIIPLNSSSLLVKPRDTFI</sequence>
<dbReference type="Proteomes" id="UP001324794">
    <property type="component" value="Chromosome"/>
</dbReference>
<evidence type="ECO:0000313" key="2">
    <source>
        <dbReference type="Proteomes" id="UP001324794"/>
    </source>
</evidence>
<name>A0ABZ0YR26_9GAMM</name>
<organism evidence="1 2">
    <name type="scientific">Vreelandella neptunia</name>
    <dbReference type="NCBI Taxonomy" id="115551"/>
    <lineage>
        <taxon>Bacteria</taxon>
        <taxon>Pseudomonadati</taxon>
        <taxon>Pseudomonadota</taxon>
        <taxon>Gammaproteobacteria</taxon>
        <taxon>Oceanospirillales</taxon>
        <taxon>Halomonadaceae</taxon>
        <taxon>Vreelandella</taxon>
    </lineage>
</organism>
<protein>
    <submittedName>
        <fullName evidence="1">Uncharacterized protein</fullName>
    </submittedName>
</protein>
<accession>A0ABZ0YR26</accession>
<keyword evidence="2" id="KW-1185">Reference proteome</keyword>
<gene>
    <name evidence="1" type="ORF">SR894_08810</name>
</gene>
<dbReference type="EMBL" id="CP140255">
    <property type="protein sequence ID" value="WQH14623.1"/>
    <property type="molecule type" value="Genomic_DNA"/>
</dbReference>
<dbReference type="RefSeq" id="WP_223288795.1">
    <property type="nucleotide sequence ID" value="NZ_CP140255.1"/>
</dbReference>
<evidence type="ECO:0000313" key="1">
    <source>
        <dbReference type="EMBL" id="WQH14623.1"/>
    </source>
</evidence>
<reference evidence="1 2" key="1">
    <citation type="submission" date="2023-11" db="EMBL/GenBank/DDBJ databases">
        <title>MicrobeMod: A computational toolkit for identifying prokaryotic methylation and restriction-modification with nanopore sequencing.</title>
        <authorList>
            <person name="Crits-Christoph A."/>
            <person name="Kang S.C."/>
            <person name="Lee H."/>
            <person name="Ostrov N."/>
        </authorList>
    </citation>
    <scope>NUCLEOTIDE SEQUENCE [LARGE SCALE GENOMIC DNA]</scope>
    <source>
        <strain evidence="1 2">ATCC BAA-805</strain>
    </source>
</reference>
<proteinExistence type="predicted"/>